<protein>
    <submittedName>
        <fullName evidence="2">Uncharacterized protein</fullName>
    </submittedName>
</protein>
<evidence type="ECO:0000313" key="3">
    <source>
        <dbReference type="Proteomes" id="UP000276133"/>
    </source>
</evidence>
<dbReference type="Proteomes" id="UP000276133">
    <property type="component" value="Unassembled WGS sequence"/>
</dbReference>
<accession>A0A3M7QRI7</accession>
<feature type="signal peptide" evidence="1">
    <location>
        <begin position="1"/>
        <end position="19"/>
    </location>
</feature>
<name>A0A3M7QRI7_BRAPC</name>
<evidence type="ECO:0000256" key="1">
    <source>
        <dbReference type="SAM" id="SignalP"/>
    </source>
</evidence>
<sequence length="129" mass="15237">MQLIHFFFFISIIFYVAESSSSFDSLISSQCKARCLSLIPWKLNERRVRSIHRSLMLRQSNKKRFTNNSDQHLRIRWQKVMDLCTKNENCLQCTSPCEIPTSLLSNCKYLCKPTLYNCSLHYVAYTLQL</sequence>
<keyword evidence="3" id="KW-1185">Reference proteome</keyword>
<dbReference type="EMBL" id="REGN01005278">
    <property type="protein sequence ID" value="RNA13996.1"/>
    <property type="molecule type" value="Genomic_DNA"/>
</dbReference>
<keyword evidence="1" id="KW-0732">Signal</keyword>
<gene>
    <name evidence="2" type="ORF">BpHYR1_035923</name>
</gene>
<organism evidence="2 3">
    <name type="scientific">Brachionus plicatilis</name>
    <name type="common">Marine rotifer</name>
    <name type="synonym">Brachionus muelleri</name>
    <dbReference type="NCBI Taxonomy" id="10195"/>
    <lineage>
        <taxon>Eukaryota</taxon>
        <taxon>Metazoa</taxon>
        <taxon>Spiralia</taxon>
        <taxon>Gnathifera</taxon>
        <taxon>Rotifera</taxon>
        <taxon>Eurotatoria</taxon>
        <taxon>Monogononta</taxon>
        <taxon>Pseudotrocha</taxon>
        <taxon>Ploima</taxon>
        <taxon>Brachionidae</taxon>
        <taxon>Brachionus</taxon>
    </lineage>
</organism>
<evidence type="ECO:0000313" key="2">
    <source>
        <dbReference type="EMBL" id="RNA13996.1"/>
    </source>
</evidence>
<dbReference type="AlphaFoldDB" id="A0A3M7QRI7"/>
<proteinExistence type="predicted"/>
<comment type="caution">
    <text evidence="2">The sequence shown here is derived from an EMBL/GenBank/DDBJ whole genome shotgun (WGS) entry which is preliminary data.</text>
</comment>
<feature type="chain" id="PRO_5018127351" evidence="1">
    <location>
        <begin position="20"/>
        <end position="129"/>
    </location>
</feature>
<reference evidence="2 3" key="1">
    <citation type="journal article" date="2018" name="Sci. Rep.">
        <title>Genomic signatures of local adaptation to the degree of environmental predictability in rotifers.</title>
        <authorList>
            <person name="Franch-Gras L."/>
            <person name="Hahn C."/>
            <person name="Garcia-Roger E.M."/>
            <person name="Carmona M.J."/>
            <person name="Serra M."/>
            <person name="Gomez A."/>
        </authorList>
    </citation>
    <scope>NUCLEOTIDE SEQUENCE [LARGE SCALE GENOMIC DNA]</scope>
    <source>
        <strain evidence="2">HYR1</strain>
    </source>
</reference>